<dbReference type="Pfam" id="PF00990">
    <property type="entry name" value="GGDEF"/>
    <property type="match status" value="1"/>
</dbReference>
<name>A0A4S5BXJ6_9BURK</name>
<dbReference type="Gene3D" id="3.30.450.20">
    <property type="entry name" value="PAS domain"/>
    <property type="match status" value="1"/>
</dbReference>
<keyword evidence="3" id="KW-1185">Reference proteome</keyword>
<dbReference type="FunFam" id="3.30.70.270:FF:000001">
    <property type="entry name" value="Diguanylate cyclase domain protein"/>
    <property type="match status" value="1"/>
</dbReference>
<dbReference type="SMART" id="SM00267">
    <property type="entry name" value="GGDEF"/>
    <property type="match status" value="1"/>
</dbReference>
<dbReference type="NCBIfam" id="TIGR00254">
    <property type="entry name" value="GGDEF"/>
    <property type="match status" value="1"/>
</dbReference>
<dbReference type="AlphaFoldDB" id="A0A4S5BXJ6"/>
<dbReference type="SUPFAM" id="SSF55785">
    <property type="entry name" value="PYP-like sensor domain (PAS domain)"/>
    <property type="match status" value="1"/>
</dbReference>
<dbReference type="InterPro" id="IPR043128">
    <property type="entry name" value="Rev_trsase/Diguanyl_cyclase"/>
</dbReference>
<evidence type="ECO:0000313" key="3">
    <source>
        <dbReference type="Proteomes" id="UP000306236"/>
    </source>
</evidence>
<gene>
    <name evidence="2" type="ORF">E8K88_01670</name>
</gene>
<dbReference type="GO" id="GO:0003824">
    <property type="term" value="F:catalytic activity"/>
    <property type="evidence" value="ECO:0007669"/>
    <property type="project" value="UniProtKB-ARBA"/>
</dbReference>
<accession>A0A4S5BXJ6</accession>
<comment type="caution">
    <text evidence="2">The sequence shown here is derived from an EMBL/GenBank/DDBJ whole genome shotgun (WGS) entry which is preliminary data.</text>
</comment>
<dbReference type="Gene3D" id="3.30.70.270">
    <property type="match status" value="1"/>
</dbReference>
<dbReference type="InterPro" id="IPR000160">
    <property type="entry name" value="GGDEF_dom"/>
</dbReference>
<dbReference type="OrthoDB" id="9763119at2"/>
<dbReference type="InterPro" id="IPR029787">
    <property type="entry name" value="Nucleotide_cyclase"/>
</dbReference>
<dbReference type="Proteomes" id="UP000306236">
    <property type="component" value="Unassembled WGS sequence"/>
</dbReference>
<dbReference type="SUPFAM" id="SSF55073">
    <property type="entry name" value="Nucleotide cyclase"/>
    <property type="match status" value="1"/>
</dbReference>
<organism evidence="2 3">
    <name type="scientific">Lampropedia aestuarii</name>
    <dbReference type="NCBI Taxonomy" id="2562762"/>
    <lineage>
        <taxon>Bacteria</taxon>
        <taxon>Pseudomonadati</taxon>
        <taxon>Pseudomonadota</taxon>
        <taxon>Betaproteobacteria</taxon>
        <taxon>Burkholderiales</taxon>
        <taxon>Comamonadaceae</taxon>
        <taxon>Lampropedia</taxon>
    </lineage>
</organism>
<evidence type="ECO:0000259" key="1">
    <source>
        <dbReference type="PROSITE" id="PS50887"/>
    </source>
</evidence>
<protein>
    <submittedName>
        <fullName evidence="2">Sensor domain-containing diguanylate cyclase</fullName>
    </submittedName>
</protein>
<dbReference type="PANTHER" id="PTHR46663">
    <property type="entry name" value="DIGUANYLATE CYCLASE DGCT-RELATED"/>
    <property type="match status" value="1"/>
</dbReference>
<feature type="domain" description="GGDEF" evidence="1">
    <location>
        <begin position="180"/>
        <end position="313"/>
    </location>
</feature>
<dbReference type="RefSeq" id="WP_136404916.1">
    <property type="nucleotide sequence ID" value="NZ_SSWX01000002.1"/>
</dbReference>
<dbReference type="PANTHER" id="PTHR46663:SF2">
    <property type="entry name" value="GGDEF DOMAIN-CONTAINING PROTEIN"/>
    <property type="match status" value="1"/>
</dbReference>
<dbReference type="InterPro" id="IPR035965">
    <property type="entry name" value="PAS-like_dom_sf"/>
</dbReference>
<reference evidence="2 3" key="1">
    <citation type="submission" date="2019-04" db="EMBL/GenBank/DDBJ databases">
        <title>Lampropedia sp YIM MLB12 draf genome.</title>
        <authorList>
            <person name="Wang Y.-X."/>
        </authorList>
    </citation>
    <scope>NUCLEOTIDE SEQUENCE [LARGE SCALE GENOMIC DNA]</scope>
    <source>
        <strain evidence="2 3">YIM MLB12</strain>
    </source>
</reference>
<proteinExistence type="predicted"/>
<dbReference type="PROSITE" id="PS50887">
    <property type="entry name" value="GGDEF"/>
    <property type="match status" value="1"/>
</dbReference>
<sequence length="323" mass="36670">MTVISSETDSAASMSLPLKYVLPHLEQVMCAMPIGVLWVQLPEGQVLFSNPAFDQIFGYPKGRFTSLDQLLEETMRFDVQREQLRQTWVDAAAQVGQRCTALPGRELDIWSGEDEFKTILQNGKVLHDQQLLVMTYMDITSIRQNHQLLREYAYKDPLTGLANRRALKEWWEREIWPEKHSVALVLIDLDGFKPINDRLGHTAGDALLRRLGERLTKTVRDRDLVCRLGGDEFVVMLRRPGNAETVATVCARIAHNLHRAIQIEGEVLHIQACMGVCQFPEQALDWDSLFHRADQALYAAKASGRGTWLWAPERVGPELPTGD</sequence>
<dbReference type="CDD" id="cd01949">
    <property type="entry name" value="GGDEF"/>
    <property type="match status" value="1"/>
</dbReference>
<dbReference type="InterPro" id="IPR052163">
    <property type="entry name" value="DGC-Regulatory_Protein"/>
</dbReference>
<dbReference type="EMBL" id="SSWX01000002">
    <property type="protein sequence ID" value="THJ36011.1"/>
    <property type="molecule type" value="Genomic_DNA"/>
</dbReference>
<evidence type="ECO:0000313" key="2">
    <source>
        <dbReference type="EMBL" id="THJ36011.1"/>
    </source>
</evidence>